<dbReference type="NCBIfam" id="TIGR00062">
    <property type="entry name" value="L27"/>
    <property type="match status" value="1"/>
</dbReference>
<dbReference type="STRING" id="77020.A0A0N0RS41"/>
<dbReference type="GO" id="GO:0003735">
    <property type="term" value="F:structural constituent of ribosome"/>
    <property type="evidence" value="ECO:0007669"/>
    <property type="project" value="InterPro"/>
</dbReference>
<dbReference type="Pfam" id="PF01016">
    <property type="entry name" value="Ribosomal_L27"/>
    <property type="match status" value="1"/>
</dbReference>
<evidence type="ECO:0000256" key="4">
    <source>
        <dbReference type="ARBA" id="ARBA00035267"/>
    </source>
</evidence>
<proteinExistence type="inferred from homology"/>
<keyword evidence="3" id="KW-0687">Ribonucleoprotein</keyword>
<dbReference type="SUPFAM" id="SSF110324">
    <property type="entry name" value="Ribosomal L27 protein-like"/>
    <property type="match status" value="1"/>
</dbReference>
<evidence type="ECO:0000256" key="5">
    <source>
        <dbReference type="SAM" id="MobiDB-lite"/>
    </source>
</evidence>
<dbReference type="PROSITE" id="PS00831">
    <property type="entry name" value="RIBOSOMAL_L27"/>
    <property type="match status" value="1"/>
</dbReference>
<comment type="similarity">
    <text evidence="1">Belongs to the bacterial ribosomal protein bL27 family.</text>
</comment>
<name>A0A0N0RS41_9BASI</name>
<dbReference type="PRINTS" id="PR00063">
    <property type="entry name" value="RIBOSOMALL27"/>
</dbReference>
<dbReference type="GO" id="GO:0005762">
    <property type="term" value="C:mitochondrial large ribosomal subunit"/>
    <property type="evidence" value="ECO:0007669"/>
    <property type="project" value="TreeGrafter"/>
</dbReference>
<evidence type="ECO:0000313" key="6">
    <source>
        <dbReference type="EMBL" id="KOS13622.1"/>
    </source>
</evidence>
<sequence>MSMLGFRAMRTASLRIATPVPSALLTPHTTRPSLAAWQASALPTFTFGGAIQTRNSAKRGGGTTKNNRNSAGRRLGVKKPGSTTVNAGNIIVRQRGTSWHAGEHVRMGRDHTLYATVPGFVRFYKPQKHTTAKSPVPPMGTLPLRLPQRKVIEAHAPEAVRPHPSSAKRERRYVGVVLHRDEQLPRPAGSPRSRLFDKVDLNALEREKDLLRRGLEPLAMDPSLTADA</sequence>
<dbReference type="Proteomes" id="UP000037751">
    <property type="component" value="Unassembled WGS sequence"/>
</dbReference>
<dbReference type="RefSeq" id="XP_017991254.1">
    <property type="nucleotide sequence ID" value="XM_018136478.1"/>
</dbReference>
<dbReference type="EMBL" id="LGAV01000005">
    <property type="protein sequence ID" value="KOS13622.1"/>
    <property type="molecule type" value="Genomic_DNA"/>
</dbReference>
<comment type="caution">
    <text evidence="6">The sequence shown here is derived from an EMBL/GenBank/DDBJ whole genome shotgun (WGS) entry which is preliminary data.</text>
</comment>
<keyword evidence="7" id="KW-1185">Reference proteome</keyword>
<reference evidence="6 7" key="1">
    <citation type="submission" date="2015-07" db="EMBL/GenBank/DDBJ databases">
        <title>Draft Genome Sequence of Malassezia furfur CBS1878 and Malassezia pachydermatis CBS1879.</title>
        <authorList>
            <person name="Triana S."/>
            <person name="Ohm R."/>
            <person name="Gonzalez A."/>
            <person name="DeCock H."/>
            <person name="Restrepo S."/>
            <person name="Celis A."/>
        </authorList>
    </citation>
    <scope>NUCLEOTIDE SEQUENCE [LARGE SCALE GENOMIC DNA]</scope>
    <source>
        <strain evidence="6 7">CBS 1879</strain>
    </source>
</reference>
<dbReference type="GeneID" id="28728353"/>
<evidence type="ECO:0000256" key="1">
    <source>
        <dbReference type="ARBA" id="ARBA00010797"/>
    </source>
</evidence>
<dbReference type="OrthoDB" id="1867012at2759"/>
<dbReference type="VEuPathDB" id="FungiDB:Malapachy_1983"/>
<evidence type="ECO:0000256" key="3">
    <source>
        <dbReference type="ARBA" id="ARBA00023274"/>
    </source>
</evidence>
<evidence type="ECO:0000313" key="7">
    <source>
        <dbReference type="Proteomes" id="UP000037751"/>
    </source>
</evidence>
<dbReference type="AlphaFoldDB" id="A0A0N0RS41"/>
<dbReference type="PANTHER" id="PTHR15893:SF0">
    <property type="entry name" value="LARGE RIBOSOMAL SUBUNIT PROTEIN BL27M"/>
    <property type="match status" value="1"/>
</dbReference>
<keyword evidence="2" id="KW-0689">Ribosomal protein</keyword>
<dbReference type="PANTHER" id="PTHR15893">
    <property type="entry name" value="RIBOSOMAL PROTEIN L27"/>
    <property type="match status" value="1"/>
</dbReference>
<feature type="region of interest" description="Disordered" evidence="5">
    <location>
        <begin position="52"/>
        <end position="84"/>
    </location>
</feature>
<dbReference type="InterPro" id="IPR001684">
    <property type="entry name" value="Ribosomal_bL27"/>
</dbReference>
<protein>
    <recommendedName>
        <fullName evidence="4">Large ribosomal subunit protein bL27m</fullName>
    </recommendedName>
</protein>
<accession>A0A0N0RS41</accession>
<organism evidence="6 7">
    <name type="scientific">Malassezia pachydermatis</name>
    <dbReference type="NCBI Taxonomy" id="77020"/>
    <lineage>
        <taxon>Eukaryota</taxon>
        <taxon>Fungi</taxon>
        <taxon>Dikarya</taxon>
        <taxon>Basidiomycota</taxon>
        <taxon>Ustilaginomycotina</taxon>
        <taxon>Malasseziomycetes</taxon>
        <taxon>Malasseziales</taxon>
        <taxon>Malasseziaceae</taxon>
        <taxon>Malassezia</taxon>
    </lineage>
</organism>
<gene>
    <name evidence="6" type="ORF">Malapachy_1983</name>
</gene>
<dbReference type="GO" id="GO:0006412">
    <property type="term" value="P:translation"/>
    <property type="evidence" value="ECO:0007669"/>
    <property type="project" value="InterPro"/>
</dbReference>
<evidence type="ECO:0000256" key="2">
    <source>
        <dbReference type="ARBA" id="ARBA00022980"/>
    </source>
</evidence>
<dbReference type="InterPro" id="IPR018261">
    <property type="entry name" value="Ribosomal_bL27_CS"/>
</dbReference>
<dbReference type="Gene3D" id="2.40.50.100">
    <property type="match status" value="1"/>
</dbReference>